<accession>A0A3S3TT28</accession>
<dbReference type="InterPro" id="IPR043129">
    <property type="entry name" value="ATPase_NBD"/>
</dbReference>
<evidence type="ECO:0000256" key="9">
    <source>
        <dbReference type="ARBA" id="ARBA00022842"/>
    </source>
</evidence>
<evidence type="ECO:0000256" key="4">
    <source>
        <dbReference type="ARBA" id="ARBA00022723"/>
    </source>
</evidence>
<evidence type="ECO:0000313" key="13">
    <source>
        <dbReference type="EMBL" id="RVU07873.1"/>
    </source>
</evidence>
<keyword evidence="6" id="KW-0418">Kinase</keyword>
<protein>
    <recommendedName>
        <fullName evidence="11">fructokinase</fullName>
        <ecNumber evidence="11">2.7.1.4</ecNumber>
    </recommendedName>
</protein>
<keyword evidence="8" id="KW-0067">ATP-binding</keyword>
<evidence type="ECO:0000256" key="1">
    <source>
        <dbReference type="ARBA" id="ARBA00001946"/>
    </source>
</evidence>
<keyword evidence="14" id="KW-1185">Reference proteome</keyword>
<evidence type="ECO:0000256" key="12">
    <source>
        <dbReference type="ARBA" id="ARBA00048451"/>
    </source>
</evidence>
<dbReference type="FunFam" id="3.30.420.40:FF:000153">
    <property type="entry name" value="Putative fructokinase"/>
    <property type="match status" value="1"/>
</dbReference>
<evidence type="ECO:0000256" key="10">
    <source>
        <dbReference type="ARBA" id="ARBA00023277"/>
    </source>
</evidence>
<evidence type="ECO:0000313" key="14">
    <source>
        <dbReference type="Proteomes" id="UP000282837"/>
    </source>
</evidence>
<dbReference type="GO" id="GO:0046872">
    <property type="term" value="F:metal ion binding"/>
    <property type="evidence" value="ECO:0007669"/>
    <property type="project" value="UniProtKB-KW"/>
</dbReference>
<keyword evidence="4" id="KW-0479">Metal-binding</keyword>
<dbReference type="InterPro" id="IPR000600">
    <property type="entry name" value="ROK"/>
</dbReference>
<dbReference type="PANTHER" id="PTHR42742">
    <property type="entry name" value="TRANSCRIPTIONAL REPRESSOR MPRA"/>
    <property type="match status" value="1"/>
</dbReference>
<evidence type="ECO:0000256" key="7">
    <source>
        <dbReference type="ARBA" id="ARBA00022833"/>
    </source>
</evidence>
<dbReference type="RefSeq" id="WP_127705636.1">
    <property type="nucleotide sequence ID" value="NZ_SACO01000001.1"/>
</dbReference>
<keyword evidence="5" id="KW-0547">Nucleotide-binding</keyword>
<evidence type="ECO:0000256" key="6">
    <source>
        <dbReference type="ARBA" id="ARBA00022777"/>
    </source>
</evidence>
<dbReference type="Pfam" id="PF00480">
    <property type="entry name" value="ROK"/>
    <property type="match status" value="1"/>
</dbReference>
<comment type="cofactor">
    <cofactor evidence="1">
        <name>Mg(2+)</name>
        <dbReference type="ChEBI" id="CHEBI:18420"/>
    </cofactor>
</comment>
<keyword evidence="3" id="KW-0808">Transferase</keyword>
<dbReference type="PANTHER" id="PTHR42742:SF3">
    <property type="entry name" value="FRUCTOKINASE"/>
    <property type="match status" value="1"/>
</dbReference>
<name>A0A3S3TT28_9SPHN</name>
<dbReference type="SUPFAM" id="SSF53067">
    <property type="entry name" value="Actin-like ATPase domain"/>
    <property type="match status" value="1"/>
</dbReference>
<dbReference type="GO" id="GO:0005524">
    <property type="term" value="F:ATP binding"/>
    <property type="evidence" value="ECO:0007669"/>
    <property type="project" value="UniProtKB-KW"/>
</dbReference>
<proteinExistence type="inferred from homology"/>
<comment type="catalytic activity">
    <reaction evidence="12">
        <text>D-fructose + ATP = D-fructose 6-phosphate + ADP + H(+)</text>
        <dbReference type="Rhea" id="RHEA:16125"/>
        <dbReference type="ChEBI" id="CHEBI:15378"/>
        <dbReference type="ChEBI" id="CHEBI:30616"/>
        <dbReference type="ChEBI" id="CHEBI:37721"/>
        <dbReference type="ChEBI" id="CHEBI:61527"/>
        <dbReference type="ChEBI" id="CHEBI:456216"/>
        <dbReference type="EC" id="2.7.1.4"/>
    </reaction>
</comment>
<organism evidence="13 14">
    <name type="scientific">Novosphingobium umbonatum</name>
    <dbReference type="NCBI Taxonomy" id="1908524"/>
    <lineage>
        <taxon>Bacteria</taxon>
        <taxon>Pseudomonadati</taxon>
        <taxon>Pseudomonadota</taxon>
        <taxon>Alphaproteobacteria</taxon>
        <taxon>Sphingomonadales</taxon>
        <taxon>Sphingomonadaceae</taxon>
        <taxon>Novosphingobium</taxon>
    </lineage>
</organism>
<comment type="similarity">
    <text evidence="2">Belongs to the ROK (NagC/XylR) family.</text>
</comment>
<keyword evidence="10" id="KW-0119">Carbohydrate metabolism</keyword>
<dbReference type="PROSITE" id="PS01125">
    <property type="entry name" value="ROK"/>
    <property type="match status" value="1"/>
</dbReference>
<dbReference type="EMBL" id="SACO01000001">
    <property type="protein sequence ID" value="RVU07873.1"/>
    <property type="molecule type" value="Genomic_DNA"/>
</dbReference>
<sequence>MAQYGLIEAGGTKFVLGVADEAGTISARHQIPTTTPAETLGATVAWFKAQALQPEAIGIASFGPLDLNRASPTWGHVTKTPKPHWSGADLAGPLAKAFGCPIGLETDVNGAALAEARWGVGRGLGSLLYLTVGTGVGGGFVSDGRLLQGLSHPEMGHIRLPRHPDDEGFPGHCPFHGACLEGLAAGPSIIARWGASLSDLPADHKGAEIIAWYLGQAVVTFQAIMEPARIVLGGGVMNTPGMIDRVRAVATQSGGGYFVGDPREVVVSPGLGQNSGLLGALAVALAL</sequence>
<dbReference type="Gene3D" id="3.30.420.40">
    <property type="match status" value="2"/>
</dbReference>
<dbReference type="GO" id="GO:0008865">
    <property type="term" value="F:fructokinase activity"/>
    <property type="evidence" value="ECO:0007669"/>
    <property type="project" value="UniProtKB-EC"/>
</dbReference>
<evidence type="ECO:0000256" key="8">
    <source>
        <dbReference type="ARBA" id="ARBA00022840"/>
    </source>
</evidence>
<keyword evidence="7" id="KW-0862">Zinc</keyword>
<dbReference type="AlphaFoldDB" id="A0A3S3TT28"/>
<evidence type="ECO:0000256" key="5">
    <source>
        <dbReference type="ARBA" id="ARBA00022741"/>
    </source>
</evidence>
<dbReference type="OrthoDB" id="9783435at2"/>
<dbReference type="CDD" id="cd24067">
    <property type="entry name" value="ASKHA_NBD_ROK_BsFRK-like"/>
    <property type="match status" value="1"/>
</dbReference>
<dbReference type="InterPro" id="IPR051804">
    <property type="entry name" value="Carb_Metab_Reg_Kinase/Isom"/>
</dbReference>
<comment type="caution">
    <text evidence="13">The sequence shown here is derived from an EMBL/GenBank/DDBJ whole genome shotgun (WGS) entry which is preliminary data.</text>
</comment>
<dbReference type="InterPro" id="IPR049874">
    <property type="entry name" value="ROK_cs"/>
</dbReference>
<evidence type="ECO:0000256" key="11">
    <source>
        <dbReference type="ARBA" id="ARBA00038887"/>
    </source>
</evidence>
<reference evidence="13 14" key="1">
    <citation type="submission" date="2019-01" db="EMBL/GenBank/DDBJ databases">
        <authorList>
            <person name="Chen W.-M."/>
        </authorList>
    </citation>
    <scope>NUCLEOTIDE SEQUENCE [LARGE SCALE GENOMIC DNA]</scope>
    <source>
        <strain evidence="13 14">FSY-9</strain>
    </source>
</reference>
<evidence type="ECO:0000256" key="3">
    <source>
        <dbReference type="ARBA" id="ARBA00022679"/>
    </source>
</evidence>
<keyword evidence="9" id="KW-0460">Magnesium</keyword>
<dbReference type="Proteomes" id="UP000282837">
    <property type="component" value="Unassembled WGS sequence"/>
</dbReference>
<evidence type="ECO:0000256" key="2">
    <source>
        <dbReference type="ARBA" id="ARBA00006479"/>
    </source>
</evidence>
<gene>
    <name evidence="13" type="ORF">EOE18_02010</name>
</gene>
<dbReference type="EC" id="2.7.1.4" evidence="11"/>